<feature type="transmembrane region" description="Helical" evidence="11">
    <location>
        <begin position="139"/>
        <end position="156"/>
    </location>
</feature>
<keyword evidence="3" id="KW-0337">GPI-anchor biosynthesis</keyword>
<dbReference type="PANTHER" id="PTHR22760:SF3">
    <property type="entry name" value="GPI MANNOSYLTRANSFERASE 4"/>
    <property type="match status" value="1"/>
</dbReference>
<comment type="pathway">
    <text evidence="2">Glycolipid biosynthesis; glycosylphosphatidylinositol-anchor biosynthesis.</text>
</comment>
<feature type="transmembrane region" description="Helical" evidence="11">
    <location>
        <begin position="267"/>
        <end position="289"/>
    </location>
</feature>
<dbReference type="AlphaFoldDB" id="A0A9P0M5J8"/>
<feature type="transmembrane region" description="Helical" evidence="11">
    <location>
        <begin position="342"/>
        <end position="363"/>
    </location>
</feature>
<feature type="transmembrane region" description="Helical" evidence="11">
    <location>
        <begin position="375"/>
        <end position="395"/>
    </location>
</feature>
<feature type="transmembrane region" description="Helical" evidence="11">
    <location>
        <begin position="103"/>
        <end position="127"/>
    </location>
</feature>
<evidence type="ECO:0000256" key="11">
    <source>
        <dbReference type="RuleBase" id="RU363075"/>
    </source>
</evidence>
<keyword evidence="6 11" id="KW-0812">Transmembrane</keyword>
<evidence type="ECO:0000256" key="4">
    <source>
        <dbReference type="ARBA" id="ARBA00022676"/>
    </source>
</evidence>
<keyword evidence="13" id="KW-1185">Reference proteome</keyword>
<gene>
    <name evidence="12" type="ORF">ACAOBT_LOCUS28510</name>
</gene>
<evidence type="ECO:0000313" key="12">
    <source>
        <dbReference type="EMBL" id="CAH2005372.1"/>
    </source>
</evidence>
<keyword evidence="7 11" id="KW-0256">Endoplasmic reticulum</keyword>
<dbReference type="Pfam" id="PF03901">
    <property type="entry name" value="Glyco_transf_22"/>
    <property type="match status" value="1"/>
</dbReference>
<evidence type="ECO:0000256" key="7">
    <source>
        <dbReference type="ARBA" id="ARBA00022824"/>
    </source>
</evidence>
<dbReference type="EC" id="2.4.1.-" evidence="11"/>
<evidence type="ECO:0000256" key="6">
    <source>
        <dbReference type="ARBA" id="ARBA00022692"/>
    </source>
</evidence>
<keyword evidence="8 11" id="KW-1133">Transmembrane helix</keyword>
<evidence type="ECO:0000256" key="9">
    <source>
        <dbReference type="ARBA" id="ARBA00023136"/>
    </source>
</evidence>
<sequence length="644" mass="74568">MKNKKKRDTFKITYIYLAVLRIVLVFVPQLGYIHPDEFFQSVEVLIGKFLAVENSPPWEFDSAFPIRSMTVPYFTIGMCIKFLRDISNLGKAYSPNFTLLTPYSLLVAPRAIMCIFSYAVDFCLYKICSNNNENYKSRLIILSSSYLMLVYGTRTFSNSIELYLFAGLLYFVSESMTFSNILLRKKEYLNFRYEKSKTVVEKAKFHKLKLFMASDSYRNCFYISTITVIGFFNRPTFLAFAVIPIFFWLYRGIGSKTVTVLQFHSRILVLISCAIPTILFCIIIDSFYYCYITWGEIGVLDVSINNFVFTPLNFVRYNIDPKNLAKHGLHPRYLHLLVNVPLLYNILGLCAMETIIRYIYLCYRKKFNHLPTVRSIKCLMIFSVISPLALLSIFPHQEPRFLIPLIVPLVYLHSHFLLPEPESSIIEAPRIHPAHSPKSTPPTYRALKFWIILNAVFTLFYGFVHQGGVIQATSYLAQDMGVTAKTTEFHVVTSHIYSLPESFFMQPSTSKLYKKGKKQFSVAKRVYLYEQGSQDLDYVLLLLNTIVTGLDASPRKKANVYLLISSSLEDKLRHLIGKQYLNFFLVESFYPHLSLESFPDLGRYCTEITEVFYSKCVVSSSSQYFWQILQSFGLNLYQVTLNKF</sequence>
<evidence type="ECO:0000313" key="13">
    <source>
        <dbReference type="Proteomes" id="UP001152888"/>
    </source>
</evidence>
<proteinExistence type="inferred from homology"/>
<evidence type="ECO:0000256" key="5">
    <source>
        <dbReference type="ARBA" id="ARBA00022679"/>
    </source>
</evidence>
<organism evidence="12 13">
    <name type="scientific">Acanthoscelides obtectus</name>
    <name type="common">Bean weevil</name>
    <name type="synonym">Bruchus obtectus</name>
    <dbReference type="NCBI Taxonomy" id="200917"/>
    <lineage>
        <taxon>Eukaryota</taxon>
        <taxon>Metazoa</taxon>
        <taxon>Ecdysozoa</taxon>
        <taxon>Arthropoda</taxon>
        <taxon>Hexapoda</taxon>
        <taxon>Insecta</taxon>
        <taxon>Pterygota</taxon>
        <taxon>Neoptera</taxon>
        <taxon>Endopterygota</taxon>
        <taxon>Coleoptera</taxon>
        <taxon>Polyphaga</taxon>
        <taxon>Cucujiformia</taxon>
        <taxon>Chrysomeloidea</taxon>
        <taxon>Chrysomelidae</taxon>
        <taxon>Bruchinae</taxon>
        <taxon>Bruchini</taxon>
        <taxon>Acanthoscelides</taxon>
    </lineage>
</organism>
<comment type="subcellular location">
    <subcellularLocation>
        <location evidence="1 11">Endoplasmic reticulum membrane</location>
        <topology evidence="1 11">Multi-pass membrane protein</topology>
    </subcellularLocation>
</comment>
<dbReference type="EMBL" id="CAKOFQ010007637">
    <property type="protein sequence ID" value="CAH2005372.1"/>
    <property type="molecule type" value="Genomic_DNA"/>
</dbReference>
<dbReference type="Proteomes" id="UP001152888">
    <property type="component" value="Unassembled WGS sequence"/>
</dbReference>
<dbReference type="GO" id="GO:0006506">
    <property type="term" value="P:GPI anchor biosynthetic process"/>
    <property type="evidence" value="ECO:0007669"/>
    <property type="project" value="UniProtKB-KW"/>
</dbReference>
<dbReference type="InterPro" id="IPR005599">
    <property type="entry name" value="GPI_mannosylTrfase"/>
</dbReference>
<evidence type="ECO:0000256" key="2">
    <source>
        <dbReference type="ARBA" id="ARBA00004687"/>
    </source>
</evidence>
<comment type="caution">
    <text evidence="12">The sequence shown here is derived from an EMBL/GenBank/DDBJ whole genome shotgun (WGS) entry which is preliminary data.</text>
</comment>
<comment type="similarity">
    <text evidence="10">Belongs to the glycosyltransferase 22 family. PIGZ subfamily.</text>
</comment>
<accession>A0A9P0M5J8</accession>
<evidence type="ECO:0000256" key="10">
    <source>
        <dbReference type="ARBA" id="ARBA00038466"/>
    </source>
</evidence>
<reference evidence="12" key="1">
    <citation type="submission" date="2022-03" db="EMBL/GenBank/DDBJ databases">
        <authorList>
            <person name="Sayadi A."/>
        </authorList>
    </citation>
    <scope>NUCLEOTIDE SEQUENCE</scope>
</reference>
<keyword evidence="9 11" id="KW-0472">Membrane</keyword>
<keyword evidence="4 11" id="KW-0328">Glycosyltransferase</keyword>
<evidence type="ECO:0000256" key="3">
    <source>
        <dbReference type="ARBA" id="ARBA00022502"/>
    </source>
</evidence>
<evidence type="ECO:0000256" key="1">
    <source>
        <dbReference type="ARBA" id="ARBA00004477"/>
    </source>
</evidence>
<dbReference type="PANTHER" id="PTHR22760">
    <property type="entry name" value="GLYCOSYLTRANSFERASE"/>
    <property type="match status" value="1"/>
</dbReference>
<name>A0A9P0M5J8_ACAOB</name>
<dbReference type="GO" id="GO:0000026">
    <property type="term" value="F:alpha-1,2-mannosyltransferase activity"/>
    <property type="evidence" value="ECO:0007669"/>
    <property type="project" value="TreeGrafter"/>
</dbReference>
<evidence type="ECO:0000256" key="8">
    <source>
        <dbReference type="ARBA" id="ARBA00022989"/>
    </source>
</evidence>
<keyword evidence="5" id="KW-0808">Transferase</keyword>
<dbReference type="GO" id="GO:0005789">
    <property type="term" value="C:endoplasmic reticulum membrane"/>
    <property type="evidence" value="ECO:0007669"/>
    <property type="project" value="UniProtKB-SubCell"/>
</dbReference>
<dbReference type="OrthoDB" id="10066429at2759"/>
<feature type="transmembrane region" description="Helical" evidence="11">
    <location>
        <begin position="162"/>
        <end position="183"/>
    </location>
</feature>
<protein>
    <recommendedName>
        <fullName evidence="11">Mannosyltransferase</fullName>
        <ecNumber evidence="11">2.4.1.-</ecNumber>
    </recommendedName>
</protein>
<feature type="transmembrane region" description="Helical" evidence="11">
    <location>
        <begin position="12"/>
        <end position="33"/>
    </location>
</feature>